<name>A0AAU0B4R4_9XANT</name>
<proteinExistence type="predicted"/>
<evidence type="ECO:0000313" key="2">
    <source>
        <dbReference type="Proteomes" id="UP001302716"/>
    </source>
</evidence>
<reference evidence="1 2" key="1">
    <citation type="submission" date="2022-08" db="EMBL/GenBank/DDBJ databases">
        <title>Whole genome sequencing-based tracing of a 2022 introduction and outbreak of Xanthomonas hortorum pv. pelargonii.</title>
        <authorList>
            <person name="Iruegas-Bocardo F."/>
            <person name="Weisberg A.K."/>
            <person name="Riutta E.R."/>
            <person name="Kilday K."/>
            <person name="Bonkowski J.C."/>
            <person name="Creswell T."/>
            <person name="Daughtrey M.L."/>
            <person name="Rane K."/>
            <person name="Grunwald N.J."/>
            <person name="Chang J.H."/>
            <person name="Putnam M.L."/>
        </authorList>
    </citation>
    <scope>NUCLEOTIDE SEQUENCE [LARGE SCALE GENOMIC DNA]</scope>
    <source>
        <strain evidence="1 2">22-323</strain>
    </source>
</reference>
<dbReference type="AlphaFoldDB" id="A0AAU0B4R4"/>
<keyword evidence="2" id="KW-1185">Reference proteome</keyword>
<protein>
    <submittedName>
        <fullName evidence="1">Uncharacterized protein</fullName>
    </submittedName>
</protein>
<evidence type="ECO:0000313" key="1">
    <source>
        <dbReference type="EMBL" id="WOB47916.1"/>
    </source>
</evidence>
<sequence length="321" mass="35592">MHYKRAKLLSGAPLDLQALVAGAIDDSQNVEDREEGESVRRVLSGVGNTNGMLTAKFMQFTVGQKAHFLEKDSDTGDYKLDTTSVPDSDTSAQREFVESITFLALSASHVMFVAALHLGSKALEDHLNWLLKKFAKIATDDYVILADQQSASAEQRLAKHPVDSVTIGAELEFEVVEQVKTQRRTRDRETVPGYKSVRPIGPVADMLGSMIGDWFGDVPLTKALGKDERIKATLKLNYSNRRKSDEGFEMMQKLAVAGRHFDVDSTRVHLHKGGTLRGTDLKVQTPITVRVLDSGLIDEFDLWNKVHSWLRTAIATSIVPQ</sequence>
<dbReference type="Proteomes" id="UP001302716">
    <property type="component" value="Chromosome"/>
</dbReference>
<dbReference type="RefSeq" id="WP_316693116.1">
    <property type="nucleotide sequence ID" value="NZ_CP103836.1"/>
</dbReference>
<accession>A0AAU0B4R4</accession>
<dbReference type="EMBL" id="CP103836">
    <property type="protein sequence ID" value="WOB47916.1"/>
    <property type="molecule type" value="Genomic_DNA"/>
</dbReference>
<gene>
    <name evidence="1" type="ORF">NYR97_11480</name>
</gene>
<organism evidence="1 2">
    <name type="scientific">Xanthomonas hydrangeae</name>
    <dbReference type="NCBI Taxonomy" id="2775159"/>
    <lineage>
        <taxon>Bacteria</taxon>
        <taxon>Pseudomonadati</taxon>
        <taxon>Pseudomonadota</taxon>
        <taxon>Gammaproteobacteria</taxon>
        <taxon>Lysobacterales</taxon>
        <taxon>Lysobacteraceae</taxon>
        <taxon>Xanthomonas</taxon>
    </lineage>
</organism>